<dbReference type="Gene3D" id="3.40.50.150">
    <property type="entry name" value="Vaccinia Virus protein VP39"/>
    <property type="match status" value="1"/>
</dbReference>
<keyword evidence="7 10" id="KW-1133">Transmembrane helix</keyword>
<dbReference type="InterPro" id="IPR050508">
    <property type="entry name" value="Methyltransf_Superfamily"/>
</dbReference>
<dbReference type="GO" id="GO:0008168">
    <property type="term" value="F:methyltransferase activity"/>
    <property type="evidence" value="ECO:0007669"/>
    <property type="project" value="UniProtKB-KW"/>
</dbReference>
<feature type="transmembrane region" description="Helical" evidence="10">
    <location>
        <begin position="80"/>
        <end position="98"/>
    </location>
</feature>
<feature type="domain" description="Methyltransferase" evidence="11">
    <location>
        <begin position="260"/>
        <end position="361"/>
    </location>
</feature>
<dbReference type="InterPro" id="IPR041698">
    <property type="entry name" value="Methyltransf_25"/>
</dbReference>
<keyword evidence="5 10" id="KW-0812">Transmembrane</keyword>
<dbReference type="AlphaFoldDB" id="A0A0V1PVX0"/>
<protein>
    <recommendedName>
        <fullName evidence="11">Methyltransferase domain-containing protein</fullName>
    </recommendedName>
</protein>
<dbReference type="PANTHER" id="PTHR42912">
    <property type="entry name" value="METHYLTRANSFERASE"/>
    <property type="match status" value="1"/>
</dbReference>
<gene>
    <name evidence="12" type="ORF">AC631_03835</name>
</gene>
<evidence type="ECO:0000259" key="11">
    <source>
        <dbReference type="Pfam" id="PF13649"/>
    </source>
</evidence>
<evidence type="ECO:0000256" key="9">
    <source>
        <dbReference type="ARBA" id="ARBA00023136"/>
    </source>
</evidence>
<keyword evidence="8" id="KW-0496">Mitochondrion</keyword>
<dbReference type="EMBL" id="LMYN01000089">
    <property type="protein sequence ID" value="KSA00408.1"/>
    <property type="molecule type" value="Genomic_DNA"/>
</dbReference>
<comment type="similarity">
    <text evidence="2">Belongs to the methyltransferase superfamily. METL family.</text>
</comment>
<name>A0A0V1PVX0_9ASCO</name>
<proteinExistence type="inferred from homology"/>
<dbReference type="CDD" id="cd02440">
    <property type="entry name" value="AdoMet_MTases"/>
    <property type="match status" value="1"/>
</dbReference>
<dbReference type="RefSeq" id="XP_015466510.1">
    <property type="nucleotide sequence ID" value="XM_015612664.1"/>
</dbReference>
<sequence length="455" mass="54103">MLSSKVPRQLVRRNLLKNIGIGPNFSRSIQNPVFLRYYSNKSPFPLNPKELQEKKNLEKLPKWRQWGIYFQSKEFKKGMTVYYISAFVIFMACFYYYMRDRYYEDIQMKHIRKKYTEDPSSLSEYEYLKLKALSNDKLKPREEKKFRIYQMMRKEYRRKNLFDKDSMFEPTPEDLEEWYSKQAVRSVKKIPTIEKEGENEMNEPEPYKNFNNPNIVPGQNTTEFFEQIAKEYDDQIKWEERGMFLGKRRRWLMKQLRGDVLEVACGTGRNIPYLYPENIDSITFLDSSQEMVNITQKKFRKSYPKYQKAAFTVGKAEDLVELAGGDKPVQYDTIVEAFGLCAHEDPAKALKNMSKLLRPGGRIVLLEHGRSNWDFINNHLDFRSDKRMKTWACRWNLDIGELIDDAGLDITYEKRVHLGSTWLLVCKRPEDPIKIEEKPFLNKLFGTEVTPIKKK</sequence>
<evidence type="ECO:0000256" key="5">
    <source>
        <dbReference type="ARBA" id="ARBA00022692"/>
    </source>
</evidence>
<evidence type="ECO:0000256" key="7">
    <source>
        <dbReference type="ARBA" id="ARBA00022989"/>
    </source>
</evidence>
<evidence type="ECO:0000256" key="8">
    <source>
        <dbReference type="ARBA" id="ARBA00023128"/>
    </source>
</evidence>
<evidence type="ECO:0000256" key="6">
    <source>
        <dbReference type="ARBA" id="ARBA00022792"/>
    </source>
</evidence>
<dbReference type="OrthoDB" id="416496at2759"/>
<evidence type="ECO:0000256" key="10">
    <source>
        <dbReference type="SAM" id="Phobius"/>
    </source>
</evidence>
<evidence type="ECO:0000256" key="3">
    <source>
        <dbReference type="ARBA" id="ARBA00022603"/>
    </source>
</evidence>
<dbReference type="Proteomes" id="UP000054251">
    <property type="component" value="Unassembled WGS sequence"/>
</dbReference>
<dbReference type="GO" id="GO:0005743">
    <property type="term" value="C:mitochondrial inner membrane"/>
    <property type="evidence" value="ECO:0007669"/>
    <property type="project" value="UniProtKB-SubCell"/>
</dbReference>
<keyword evidence="3" id="KW-0489">Methyltransferase</keyword>
<comment type="caution">
    <text evidence="12">The sequence shown here is derived from an EMBL/GenBank/DDBJ whole genome shotgun (WGS) entry which is preliminary data.</text>
</comment>
<keyword evidence="6" id="KW-0999">Mitochondrion inner membrane</keyword>
<accession>A0A0V1PVX0</accession>
<dbReference type="Pfam" id="PF13649">
    <property type="entry name" value="Methyltransf_25"/>
    <property type="match status" value="1"/>
</dbReference>
<evidence type="ECO:0000256" key="1">
    <source>
        <dbReference type="ARBA" id="ARBA00004434"/>
    </source>
</evidence>
<evidence type="ECO:0000256" key="2">
    <source>
        <dbReference type="ARBA" id="ARBA00009725"/>
    </source>
</evidence>
<evidence type="ECO:0000313" key="12">
    <source>
        <dbReference type="EMBL" id="KSA00408.1"/>
    </source>
</evidence>
<dbReference type="GeneID" id="26840844"/>
<dbReference type="FunFam" id="3.40.50.150:FF:000371">
    <property type="entry name" value="Methyltransferase OMS1, mitochondrial"/>
    <property type="match status" value="1"/>
</dbReference>
<dbReference type="InterPro" id="IPR029063">
    <property type="entry name" value="SAM-dependent_MTases_sf"/>
</dbReference>
<comment type="subcellular location">
    <subcellularLocation>
        <location evidence="1">Mitochondrion inner membrane</location>
        <topology evidence="1">Single-pass membrane protein</topology>
    </subcellularLocation>
</comment>
<reference evidence="12 13" key="1">
    <citation type="submission" date="2015-11" db="EMBL/GenBank/DDBJ databases">
        <title>The genome of Debaryomyces fabryi.</title>
        <authorList>
            <person name="Tafer H."/>
            <person name="Lopandic K."/>
        </authorList>
    </citation>
    <scope>NUCLEOTIDE SEQUENCE [LARGE SCALE GENOMIC DNA]</scope>
    <source>
        <strain evidence="12 13">CBS 789</strain>
    </source>
</reference>
<dbReference type="PANTHER" id="PTHR42912:SF83">
    <property type="entry name" value="METHYLTRANSFERASE TYPE 11 DOMAIN-CONTAINING PROTEIN"/>
    <property type="match status" value="1"/>
</dbReference>
<dbReference type="SUPFAM" id="SSF53335">
    <property type="entry name" value="S-adenosyl-L-methionine-dependent methyltransferases"/>
    <property type="match status" value="1"/>
</dbReference>
<dbReference type="GO" id="GO:0032259">
    <property type="term" value="P:methylation"/>
    <property type="evidence" value="ECO:0007669"/>
    <property type="project" value="UniProtKB-KW"/>
</dbReference>
<evidence type="ECO:0000313" key="13">
    <source>
        <dbReference type="Proteomes" id="UP000054251"/>
    </source>
</evidence>
<keyword evidence="13" id="KW-1185">Reference proteome</keyword>
<evidence type="ECO:0000256" key="4">
    <source>
        <dbReference type="ARBA" id="ARBA00022679"/>
    </source>
</evidence>
<keyword evidence="9 10" id="KW-0472">Membrane</keyword>
<keyword evidence="4" id="KW-0808">Transferase</keyword>
<organism evidence="12 13">
    <name type="scientific">Debaryomyces fabryi</name>
    <dbReference type="NCBI Taxonomy" id="58627"/>
    <lineage>
        <taxon>Eukaryota</taxon>
        <taxon>Fungi</taxon>
        <taxon>Dikarya</taxon>
        <taxon>Ascomycota</taxon>
        <taxon>Saccharomycotina</taxon>
        <taxon>Pichiomycetes</taxon>
        <taxon>Debaryomycetaceae</taxon>
        <taxon>Debaryomyces</taxon>
    </lineage>
</organism>